<dbReference type="SUPFAM" id="SSF48452">
    <property type="entry name" value="TPR-like"/>
    <property type="match status" value="1"/>
</dbReference>
<sequence>MVYLRTSKIANLIPILQQINIDLNTTQSAILHAIGNLLNGLQNLTQSRIHEAKELFRRAANLASNEDLNKILTNTFIILGHMFFRMHTYQESANMLQSATTISQSIPDYTAQLNTMSLLRDLYHVCNDPRLAET</sequence>
<evidence type="ECO:0000256" key="7">
    <source>
        <dbReference type="ARBA" id="ARBA00023242"/>
    </source>
</evidence>
<gene>
    <name evidence="10" type="ORF">UJA718_LOCUS38628</name>
</gene>
<evidence type="ECO:0000256" key="6">
    <source>
        <dbReference type="ARBA" id="ARBA00022829"/>
    </source>
</evidence>
<keyword evidence="7" id="KW-0539">Nucleus</keyword>
<evidence type="ECO:0000256" key="2">
    <source>
        <dbReference type="ARBA" id="ARBA00008585"/>
    </source>
</evidence>
<dbReference type="GO" id="GO:0007059">
    <property type="term" value="P:chromosome segregation"/>
    <property type="evidence" value="ECO:0007669"/>
    <property type="project" value="UniProtKB-KW"/>
</dbReference>
<comment type="caution">
    <text evidence="10">The sequence shown here is derived from an EMBL/GenBank/DDBJ whole genome shotgun (WGS) entry which is preliminary data.</text>
</comment>
<dbReference type="GO" id="GO:0007064">
    <property type="term" value="P:mitotic sister chromatid cohesion"/>
    <property type="evidence" value="ECO:0007669"/>
    <property type="project" value="InterPro"/>
</dbReference>
<dbReference type="InterPro" id="IPR019440">
    <property type="entry name" value="MAU2"/>
</dbReference>
<evidence type="ECO:0000256" key="5">
    <source>
        <dbReference type="ARBA" id="ARBA00022776"/>
    </source>
</evidence>
<keyword evidence="11" id="KW-1185">Reference proteome</keyword>
<evidence type="ECO:0000313" key="11">
    <source>
        <dbReference type="Proteomes" id="UP000663873"/>
    </source>
</evidence>
<evidence type="ECO:0000313" key="10">
    <source>
        <dbReference type="EMBL" id="CAF4745694.1"/>
    </source>
</evidence>
<protein>
    <recommendedName>
        <fullName evidence="3">MAU2 chromatid cohesion factor homolog</fullName>
    </recommendedName>
    <alternativeName>
        <fullName evidence="9">Cohesin loading complex subunit SCC4 homolog</fullName>
    </alternativeName>
</protein>
<evidence type="ECO:0000256" key="8">
    <source>
        <dbReference type="ARBA" id="ARBA00023306"/>
    </source>
</evidence>
<dbReference type="EMBL" id="CAJOBP010039853">
    <property type="protein sequence ID" value="CAF4745694.1"/>
    <property type="molecule type" value="Genomic_DNA"/>
</dbReference>
<keyword evidence="8" id="KW-0131">Cell cycle</keyword>
<dbReference type="Pfam" id="PF10345">
    <property type="entry name" value="Cohesin_load"/>
    <property type="match status" value="1"/>
</dbReference>
<dbReference type="GO" id="GO:0005654">
    <property type="term" value="C:nucleoplasm"/>
    <property type="evidence" value="ECO:0007669"/>
    <property type="project" value="UniProtKB-SubCell"/>
</dbReference>
<feature type="non-terminal residue" evidence="10">
    <location>
        <position position="1"/>
    </location>
</feature>
<evidence type="ECO:0000256" key="3">
    <source>
        <dbReference type="ARBA" id="ARBA00017198"/>
    </source>
</evidence>
<dbReference type="AlphaFoldDB" id="A0A821L531"/>
<evidence type="ECO:0000256" key="9">
    <source>
        <dbReference type="ARBA" id="ARBA00030523"/>
    </source>
</evidence>
<keyword evidence="4" id="KW-0132">Cell division</keyword>
<dbReference type="Proteomes" id="UP000663873">
    <property type="component" value="Unassembled WGS sequence"/>
</dbReference>
<organism evidence="10 11">
    <name type="scientific">Rotaria socialis</name>
    <dbReference type="NCBI Taxonomy" id="392032"/>
    <lineage>
        <taxon>Eukaryota</taxon>
        <taxon>Metazoa</taxon>
        <taxon>Spiralia</taxon>
        <taxon>Gnathifera</taxon>
        <taxon>Rotifera</taxon>
        <taxon>Eurotatoria</taxon>
        <taxon>Bdelloidea</taxon>
        <taxon>Philodinida</taxon>
        <taxon>Philodinidae</taxon>
        <taxon>Rotaria</taxon>
    </lineage>
</organism>
<comment type="subcellular location">
    <subcellularLocation>
        <location evidence="1">Nucleus</location>
        <location evidence="1">Nucleoplasm</location>
    </subcellularLocation>
</comment>
<dbReference type="GO" id="GO:0051301">
    <property type="term" value="P:cell division"/>
    <property type="evidence" value="ECO:0007669"/>
    <property type="project" value="UniProtKB-KW"/>
</dbReference>
<dbReference type="PANTHER" id="PTHR21394">
    <property type="entry name" value="MAU2 CHROMATID COHESION FACTOR HOMOLOG"/>
    <property type="match status" value="1"/>
</dbReference>
<reference evidence="10" key="1">
    <citation type="submission" date="2021-02" db="EMBL/GenBank/DDBJ databases">
        <authorList>
            <person name="Nowell W R."/>
        </authorList>
    </citation>
    <scope>NUCLEOTIDE SEQUENCE</scope>
</reference>
<keyword evidence="5" id="KW-0498">Mitosis</keyword>
<name>A0A821L531_9BILA</name>
<comment type="similarity">
    <text evidence="2">Belongs to the SCC4/mau-2 family.</text>
</comment>
<evidence type="ECO:0000256" key="4">
    <source>
        <dbReference type="ARBA" id="ARBA00022618"/>
    </source>
</evidence>
<dbReference type="Gene3D" id="1.25.40.10">
    <property type="entry name" value="Tetratricopeptide repeat domain"/>
    <property type="match status" value="1"/>
</dbReference>
<keyword evidence="6" id="KW-0159">Chromosome partition</keyword>
<evidence type="ECO:0000256" key="1">
    <source>
        <dbReference type="ARBA" id="ARBA00004642"/>
    </source>
</evidence>
<accession>A0A821L531</accession>
<dbReference type="InterPro" id="IPR011990">
    <property type="entry name" value="TPR-like_helical_dom_sf"/>
</dbReference>
<proteinExistence type="inferred from homology"/>